<keyword evidence="6 8" id="KW-1133">Transmembrane helix</keyword>
<evidence type="ECO:0000256" key="6">
    <source>
        <dbReference type="ARBA" id="ARBA00022989"/>
    </source>
</evidence>
<keyword evidence="11" id="KW-1185">Reference proteome</keyword>
<dbReference type="PROSITE" id="PS50928">
    <property type="entry name" value="ABC_TM1"/>
    <property type="match status" value="2"/>
</dbReference>
<evidence type="ECO:0000256" key="7">
    <source>
        <dbReference type="ARBA" id="ARBA00023136"/>
    </source>
</evidence>
<keyword evidence="5 8" id="KW-0812">Transmembrane</keyword>
<evidence type="ECO:0000256" key="3">
    <source>
        <dbReference type="ARBA" id="ARBA00022475"/>
    </source>
</evidence>
<dbReference type="HOGENOM" id="CLU_021838_0_0_11"/>
<evidence type="ECO:0000313" key="11">
    <source>
        <dbReference type="Proteomes" id="UP000009236"/>
    </source>
</evidence>
<feature type="transmembrane region" description="Helical" evidence="8">
    <location>
        <begin position="175"/>
        <end position="194"/>
    </location>
</feature>
<feature type="transmembrane region" description="Helical" evidence="8">
    <location>
        <begin position="376"/>
        <end position="393"/>
    </location>
</feature>
<comment type="similarity">
    <text evidence="8">Belongs to the binding-protein-dependent transport system permease family.</text>
</comment>
<feature type="transmembrane region" description="Helical" evidence="8">
    <location>
        <begin position="91"/>
        <end position="110"/>
    </location>
</feature>
<evidence type="ECO:0000313" key="10">
    <source>
        <dbReference type="EMBL" id="AEG43232.1"/>
    </source>
</evidence>
<evidence type="ECO:0000256" key="4">
    <source>
        <dbReference type="ARBA" id="ARBA00022519"/>
    </source>
</evidence>
<dbReference type="Proteomes" id="UP000009236">
    <property type="component" value="Chromosome"/>
</dbReference>
<name>F6FU36_ISOV2</name>
<organism evidence="11">
    <name type="scientific">Isoptericola variabilis (strain 225)</name>
    <dbReference type="NCBI Taxonomy" id="743718"/>
    <lineage>
        <taxon>Bacteria</taxon>
        <taxon>Bacillati</taxon>
        <taxon>Actinomycetota</taxon>
        <taxon>Actinomycetes</taxon>
        <taxon>Micrococcales</taxon>
        <taxon>Promicromonosporaceae</taxon>
        <taxon>Isoptericola</taxon>
    </lineage>
</organism>
<keyword evidence="3" id="KW-1003">Cell membrane</keyword>
<evidence type="ECO:0000259" key="9">
    <source>
        <dbReference type="PROSITE" id="PS50928"/>
    </source>
</evidence>
<dbReference type="GO" id="GO:0055085">
    <property type="term" value="P:transmembrane transport"/>
    <property type="evidence" value="ECO:0007669"/>
    <property type="project" value="InterPro"/>
</dbReference>
<reference evidence="10 11" key="1">
    <citation type="submission" date="2011-05" db="EMBL/GenBank/DDBJ databases">
        <title>Complete sequence of Isoptericola variabilis 225.</title>
        <authorList>
            <consortium name="US DOE Joint Genome Institute"/>
            <person name="Lucas S."/>
            <person name="Han J."/>
            <person name="Lapidus A."/>
            <person name="Cheng J.-F."/>
            <person name="Goodwin L."/>
            <person name="Pitluck S."/>
            <person name="Peters L."/>
            <person name="Mikhailova N."/>
            <person name="Zeytun A."/>
            <person name="Han C."/>
            <person name="Tapia R."/>
            <person name="Land M."/>
            <person name="Hauser L."/>
            <person name="Kyrpides N."/>
            <person name="Ivanova N."/>
            <person name="Pagani I."/>
            <person name="Siebers A."/>
            <person name="Allgaier M."/>
            <person name="Thelen M."/>
            <person name="Hugenholtz P."/>
            <person name="Gladden J."/>
            <person name="Woyke T."/>
        </authorList>
    </citation>
    <scope>NUCLEOTIDE SEQUENCE [LARGE SCALE GENOMIC DNA]</scope>
    <source>
        <strain evidence="11">225</strain>
    </source>
</reference>
<accession>F6FU36</accession>
<gene>
    <name evidence="10" type="ordered locus">Isova_0435</name>
</gene>
<dbReference type="STRING" id="743718.Isova_0435"/>
<protein>
    <submittedName>
        <fullName evidence="10">ABC-type transporter, integral membrane subunit</fullName>
    </submittedName>
</protein>
<feature type="transmembrane region" description="Helical" evidence="8">
    <location>
        <begin position="217"/>
        <end position="239"/>
    </location>
</feature>
<dbReference type="RefSeq" id="WP_013837627.1">
    <property type="nucleotide sequence ID" value="NC_015588.1"/>
</dbReference>
<dbReference type="PANTHER" id="PTHR43357:SF3">
    <property type="entry name" value="FE(3+)-TRANSPORT SYSTEM PERMEASE PROTEIN FBPB 2"/>
    <property type="match status" value="1"/>
</dbReference>
<dbReference type="eggNOG" id="COG1178">
    <property type="taxonomic scope" value="Bacteria"/>
</dbReference>
<feature type="transmembrane region" description="Helical" evidence="8">
    <location>
        <begin position="479"/>
        <end position="500"/>
    </location>
</feature>
<dbReference type="EMBL" id="CP002810">
    <property type="protein sequence ID" value="AEG43232.1"/>
    <property type="molecule type" value="Genomic_DNA"/>
</dbReference>
<dbReference type="PANTHER" id="PTHR43357">
    <property type="entry name" value="INNER MEMBRANE ABC TRANSPORTER PERMEASE PROTEIN YDCV"/>
    <property type="match status" value="1"/>
</dbReference>
<dbReference type="Pfam" id="PF00528">
    <property type="entry name" value="BPD_transp_1"/>
    <property type="match status" value="2"/>
</dbReference>
<feature type="domain" description="ABC transmembrane type-1" evidence="9">
    <location>
        <begin position="310"/>
        <end position="500"/>
    </location>
</feature>
<feature type="transmembrane region" description="Helical" evidence="8">
    <location>
        <begin position="59"/>
        <end position="79"/>
    </location>
</feature>
<keyword evidence="7 8" id="KW-0472">Membrane</keyword>
<feature type="transmembrane region" description="Helical" evidence="8">
    <location>
        <begin position="437"/>
        <end position="459"/>
    </location>
</feature>
<evidence type="ECO:0000256" key="2">
    <source>
        <dbReference type="ARBA" id="ARBA00022448"/>
    </source>
</evidence>
<dbReference type="Gene3D" id="1.10.3720.10">
    <property type="entry name" value="MetI-like"/>
    <property type="match status" value="2"/>
</dbReference>
<dbReference type="CDD" id="cd06261">
    <property type="entry name" value="TM_PBP2"/>
    <property type="match status" value="2"/>
</dbReference>
<dbReference type="GO" id="GO:0005886">
    <property type="term" value="C:plasma membrane"/>
    <property type="evidence" value="ECO:0007669"/>
    <property type="project" value="UniProtKB-SubCell"/>
</dbReference>
<keyword evidence="2 8" id="KW-0813">Transport</keyword>
<feature type="transmembrane region" description="Helical" evidence="8">
    <location>
        <begin position="260"/>
        <end position="286"/>
    </location>
</feature>
<feature type="transmembrane region" description="Helical" evidence="8">
    <location>
        <begin position="306"/>
        <end position="329"/>
    </location>
</feature>
<proteinExistence type="inferred from homology"/>
<evidence type="ECO:0000256" key="5">
    <source>
        <dbReference type="ARBA" id="ARBA00022692"/>
    </source>
</evidence>
<feature type="transmembrane region" description="Helical" evidence="8">
    <location>
        <begin position="350"/>
        <end position="370"/>
    </location>
</feature>
<feature type="domain" description="ABC transmembrane type-1" evidence="9">
    <location>
        <begin position="54"/>
        <end position="240"/>
    </location>
</feature>
<keyword evidence="4" id="KW-0997">Cell inner membrane</keyword>
<comment type="subcellular location">
    <subcellularLocation>
        <location evidence="1">Cell inner membrane</location>
        <topology evidence="1">Multi-pass membrane protein</topology>
    </subcellularLocation>
    <subcellularLocation>
        <location evidence="8">Cell membrane</location>
        <topology evidence="8">Multi-pass membrane protein</topology>
    </subcellularLocation>
</comment>
<feature type="transmembrane region" description="Helical" evidence="8">
    <location>
        <begin position="116"/>
        <end position="136"/>
    </location>
</feature>
<evidence type="ECO:0000256" key="1">
    <source>
        <dbReference type="ARBA" id="ARBA00004429"/>
    </source>
</evidence>
<dbReference type="KEGG" id="iva:Isova_0435"/>
<dbReference type="SUPFAM" id="SSF161098">
    <property type="entry name" value="MetI-like"/>
    <property type="match status" value="2"/>
</dbReference>
<evidence type="ECO:0000256" key="8">
    <source>
        <dbReference type="RuleBase" id="RU363032"/>
    </source>
</evidence>
<dbReference type="InterPro" id="IPR035906">
    <property type="entry name" value="MetI-like_sf"/>
</dbReference>
<dbReference type="InterPro" id="IPR000515">
    <property type="entry name" value="MetI-like"/>
</dbReference>
<dbReference type="AlphaFoldDB" id="F6FU36"/>
<sequence length="508" mass="52443">MRASSSGTSGATLAAVLVAGLTVLPLLVVVPDALSAGFAETRDYLLRPRVGRLLSNTGLLVAVTVPATVVLGTLAAWLVERTALPAAGVWRTLLLAPLAVPAFVSAYAWVTVAPGLTGFGGAALVTTLAYFPFVFLPAAALLRTLDPGDEEAARSLGAGPVAATVRTVLPRLRPALSGGALLVALHLLAEYGVLEMMRFQTFTTAIMQRYAVGFSDASGSLLASVLLTLCLLALVLETVARGRRRVARIGPGAQRRATRVPLGAWTAPALVLLGGLVALSLAVPLATVGRWLLRSLDGAGSLDADLLQVTGSTLGLAALGAVAAVVAALPGAWLLDRRRSALTHLLERTTFLASALPGVVVGLALVTVAVRWARPVYQTVALVVVAYAILFLPRAMVSLRAGLAASPPELTEASRSLGVGGTATLTRVVLPLIAPSVLTGLVLVALAVSTELTATLLLAPTGTDTLALAFWREASELDYAAAAPYAAMMIGMSVPLTLLLRRQILEER</sequence>